<dbReference type="CDD" id="cd00093">
    <property type="entry name" value="HTH_XRE"/>
    <property type="match status" value="1"/>
</dbReference>
<keyword evidence="2" id="KW-1185">Reference proteome</keyword>
<dbReference type="Gene3D" id="1.10.260.40">
    <property type="entry name" value="lambda repressor-like DNA-binding domains"/>
    <property type="match status" value="1"/>
</dbReference>
<dbReference type="EMBL" id="JACHTF010000006">
    <property type="protein sequence ID" value="MBB1060394.1"/>
    <property type="molecule type" value="Genomic_DNA"/>
</dbReference>
<accession>A0A7W3TLV2</accession>
<dbReference type="InterPro" id="IPR001387">
    <property type="entry name" value="Cro/C1-type_HTH"/>
</dbReference>
<protein>
    <submittedName>
        <fullName evidence="1">Helix-turn-helix transcriptional regulator</fullName>
    </submittedName>
</protein>
<gene>
    <name evidence="1" type="ORF">H4F98_07375</name>
</gene>
<proteinExistence type="predicted"/>
<sequence>MTEVAIAAAVGARQSTINRIANGHMKPNWELGQALVALAKATEIPPANDGQDLPNAA</sequence>
<evidence type="ECO:0000313" key="1">
    <source>
        <dbReference type="EMBL" id="MBB1060394.1"/>
    </source>
</evidence>
<evidence type="ECO:0000313" key="2">
    <source>
        <dbReference type="Proteomes" id="UP000523196"/>
    </source>
</evidence>
<organism evidence="1 2">
    <name type="scientific">Marilutibacter spongiae</name>
    <dbReference type="NCBI Taxonomy" id="2025720"/>
    <lineage>
        <taxon>Bacteria</taxon>
        <taxon>Pseudomonadati</taxon>
        <taxon>Pseudomonadota</taxon>
        <taxon>Gammaproteobacteria</taxon>
        <taxon>Lysobacterales</taxon>
        <taxon>Lysobacteraceae</taxon>
        <taxon>Marilutibacter</taxon>
    </lineage>
</organism>
<name>A0A7W3TLV2_9GAMM</name>
<dbReference type="GO" id="GO:0003677">
    <property type="term" value="F:DNA binding"/>
    <property type="evidence" value="ECO:0007669"/>
    <property type="project" value="InterPro"/>
</dbReference>
<dbReference type="RefSeq" id="WP_182686314.1">
    <property type="nucleotide sequence ID" value="NZ_JACHTF010000006.1"/>
</dbReference>
<dbReference type="InterPro" id="IPR010982">
    <property type="entry name" value="Lambda_DNA-bd_dom_sf"/>
</dbReference>
<dbReference type="Proteomes" id="UP000523196">
    <property type="component" value="Unassembled WGS sequence"/>
</dbReference>
<comment type="caution">
    <text evidence="1">The sequence shown here is derived from an EMBL/GenBank/DDBJ whole genome shotgun (WGS) entry which is preliminary data.</text>
</comment>
<reference evidence="1 2" key="1">
    <citation type="submission" date="2020-08" db="EMBL/GenBank/DDBJ databases">
        <authorList>
            <person name="Xu S."/>
            <person name="Li A."/>
        </authorList>
    </citation>
    <scope>NUCLEOTIDE SEQUENCE [LARGE SCALE GENOMIC DNA]</scope>
    <source>
        <strain evidence="1 2">119BY6-57</strain>
    </source>
</reference>
<dbReference type="AlphaFoldDB" id="A0A7W3TLV2"/>